<dbReference type="Proteomes" id="UP000219994">
    <property type="component" value="Unassembled WGS sequence"/>
</dbReference>
<name>A0A2A6FMX0_9MICO</name>
<evidence type="ECO:0000313" key="1">
    <source>
        <dbReference type="EMBL" id="PDQ34235.1"/>
    </source>
</evidence>
<reference evidence="2" key="1">
    <citation type="submission" date="2017-03" db="EMBL/GenBank/DDBJ databases">
        <authorList>
            <person name="Lund M.B."/>
        </authorList>
    </citation>
    <scope>NUCLEOTIDE SEQUENCE [LARGE SCALE GENOMIC DNA]</scope>
</reference>
<sequence>MKASGRSQHLKVIGATLLAAVLVFSGGQALHAEEWPPSIEDAIAVLENVSPRVVAETSDGSHVAIEDTRLVEGEAAYYLEHGGDVLGTVFKPWAVDAAGNSVPTSYS</sequence>
<accession>A0A2A6FMX0</accession>
<protein>
    <submittedName>
        <fullName evidence="1">Uncharacterized protein</fullName>
    </submittedName>
</protein>
<comment type="caution">
    <text evidence="1">The sequence shown here is derived from an EMBL/GenBank/DDBJ whole genome shotgun (WGS) entry which is preliminary data.</text>
</comment>
<organism evidence="1 2">
    <name type="scientific">Candidatus Lumbricidiphila eiseniae</name>
    <dbReference type="NCBI Taxonomy" id="1969409"/>
    <lineage>
        <taxon>Bacteria</taxon>
        <taxon>Bacillati</taxon>
        <taxon>Actinomycetota</taxon>
        <taxon>Actinomycetes</taxon>
        <taxon>Micrococcales</taxon>
        <taxon>Microbacteriaceae</taxon>
        <taxon>Candidatus Lumbricidiphila</taxon>
    </lineage>
</organism>
<dbReference type="EMBL" id="NAEP01000059">
    <property type="protein sequence ID" value="PDQ34235.1"/>
    <property type="molecule type" value="Genomic_DNA"/>
</dbReference>
<proteinExistence type="predicted"/>
<dbReference type="AlphaFoldDB" id="A0A2A6FMX0"/>
<gene>
    <name evidence="1" type="ORF">B5766_12390</name>
</gene>
<evidence type="ECO:0000313" key="2">
    <source>
        <dbReference type="Proteomes" id="UP000219994"/>
    </source>
</evidence>